<dbReference type="GO" id="GO:0005840">
    <property type="term" value="C:ribosome"/>
    <property type="evidence" value="ECO:0007669"/>
    <property type="project" value="UniProtKB-KW"/>
</dbReference>
<dbReference type="KEGG" id="ock:EXM22_10840"/>
<dbReference type="GO" id="GO:0005829">
    <property type="term" value="C:cytosol"/>
    <property type="evidence" value="ECO:0007669"/>
    <property type="project" value="TreeGrafter"/>
</dbReference>
<comment type="similarity">
    <text evidence="8">Belongs to the methylthiotransferase family. RimO subfamily.</text>
</comment>
<dbReference type="EC" id="2.8.4.4" evidence="8"/>
<feature type="binding site" evidence="8">
    <location>
        <position position="161"/>
    </location>
    <ligand>
        <name>[4Fe-4S] cluster</name>
        <dbReference type="ChEBI" id="CHEBI:49883"/>
        <label>2</label>
        <note>4Fe-4S-S-AdoMet</note>
    </ligand>
</feature>
<dbReference type="PANTHER" id="PTHR43837">
    <property type="entry name" value="RIBOSOMAL PROTEIN S12 METHYLTHIOTRANSFERASE RIMO"/>
    <property type="match status" value="1"/>
</dbReference>
<feature type="binding site" evidence="8">
    <location>
        <position position="22"/>
    </location>
    <ligand>
        <name>[4Fe-4S] cluster</name>
        <dbReference type="ChEBI" id="CHEBI:49883"/>
        <label>1</label>
    </ligand>
</feature>
<keyword evidence="6 8" id="KW-0408">Iron</keyword>
<evidence type="ECO:0000256" key="2">
    <source>
        <dbReference type="ARBA" id="ARBA00022490"/>
    </source>
</evidence>
<evidence type="ECO:0000313" key="11">
    <source>
        <dbReference type="EMBL" id="QEN09910.1"/>
    </source>
</evidence>
<keyword evidence="11" id="KW-0689">Ribosomal protein</keyword>
<dbReference type="PROSITE" id="PS51918">
    <property type="entry name" value="RADICAL_SAM"/>
    <property type="match status" value="1"/>
</dbReference>
<dbReference type="GO" id="GO:0051539">
    <property type="term" value="F:4 iron, 4 sulfur cluster binding"/>
    <property type="evidence" value="ECO:0007669"/>
    <property type="project" value="UniProtKB-UniRule"/>
</dbReference>
<evidence type="ECO:0000256" key="5">
    <source>
        <dbReference type="ARBA" id="ARBA00022723"/>
    </source>
</evidence>
<dbReference type="GO" id="GO:0035599">
    <property type="term" value="F:aspartic acid methylthiotransferase activity"/>
    <property type="evidence" value="ECO:0007669"/>
    <property type="project" value="TreeGrafter"/>
</dbReference>
<keyword evidence="4 8" id="KW-0949">S-adenosyl-L-methionine</keyword>
<dbReference type="SUPFAM" id="SSF102114">
    <property type="entry name" value="Radical SAM enzymes"/>
    <property type="match status" value="1"/>
</dbReference>
<feature type="binding site" evidence="8">
    <location>
        <position position="58"/>
    </location>
    <ligand>
        <name>[4Fe-4S] cluster</name>
        <dbReference type="ChEBI" id="CHEBI:49883"/>
        <label>1</label>
    </ligand>
</feature>
<feature type="binding site" evidence="8">
    <location>
        <position position="165"/>
    </location>
    <ligand>
        <name>[4Fe-4S] cluster</name>
        <dbReference type="ChEBI" id="CHEBI:49883"/>
        <label>2</label>
        <note>4Fe-4S-S-AdoMet</note>
    </ligand>
</feature>
<dbReference type="FunFam" id="3.80.30.20:FF:000001">
    <property type="entry name" value="tRNA-2-methylthio-N(6)-dimethylallyladenosine synthase 2"/>
    <property type="match status" value="1"/>
</dbReference>
<dbReference type="Pfam" id="PF00919">
    <property type="entry name" value="UPF0004"/>
    <property type="match status" value="1"/>
</dbReference>
<comment type="subcellular location">
    <subcellularLocation>
        <location evidence="8">Cytoplasm</location>
    </subcellularLocation>
</comment>
<dbReference type="InterPro" id="IPR006638">
    <property type="entry name" value="Elp3/MiaA/NifB-like_rSAM"/>
</dbReference>
<dbReference type="InterPro" id="IPR012340">
    <property type="entry name" value="NA-bd_OB-fold"/>
</dbReference>
<evidence type="ECO:0000256" key="3">
    <source>
        <dbReference type="ARBA" id="ARBA00022679"/>
    </source>
</evidence>
<dbReference type="HAMAP" id="MF_01865">
    <property type="entry name" value="MTTase_RimO"/>
    <property type="match status" value="1"/>
</dbReference>
<dbReference type="NCBIfam" id="TIGR01125">
    <property type="entry name" value="30S ribosomal protein S12 methylthiotransferase RimO"/>
    <property type="match status" value="1"/>
</dbReference>
<dbReference type="GO" id="GO:0046872">
    <property type="term" value="F:metal ion binding"/>
    <property type="evidence" value="ECO:0007669"/>
    <property type="project" value="UniProtKB-KW"/>
</dbReference>
<keyword evidence="2 8" id="KW-0963">Cytoplasm</keyword>
<dbReference type="GO" id="GO:0006400">
    <property type="term" value="P:tRNA modification"/>
    <property type="evidence" value="ECO:0007669"/>
    <property type="project" value="InterPro"/>
</dbReference>
<dbReference type="CDD" id="cd01335">
    <property type="entry name" value="Radical_SAM"/>
    <property type="match status" value="1"/>
</dbReference>
<evidence type="ECO:0000313" key="12">
    <source>
        <dbReference type="Proteomes" id="UP000324209"/>
    </source>
</evidence>
<dbReference type="PROSITE" id="PS51449">
    <property type="entry name" value="MTTASE_N"/>
    <property type="match status" value="1"/>
</dbReference>
<organism evidence="11 12">
    <name type="scientific">Oceanispirochaeta crateris</name>
    <dbReference type="NCBI Taxonomy" id="2518645"/>
    <lineage>
        <taxon>Bacteria</taxon>
        <taxon>Pseudomonadati</taxon>
        <taxon>Spirochaetota</taxon>
        <taxon>Spirochaetia</taxon>
        <taxon>Spirochaetales</taxon>
        <taxon>Spirochaetaceae</taxon>
        <taxon>Oceanispirochaeta</taxon>
    </lineage>
</organism>
<dbReference type="Gene3D" id="3.80.30.20">
    <property type="entry name" value="tm_1862 like domain"/>
    <property type="match status" value="1"/>
</dbReference>
<comment type="function">
    <text evidence="8">Catalyzes the methylthiolation of an aspartic acid residue of ribosomal protein uS12.</text>
</comment>
<evidence type="ECO:0000256" key="8">
    <source>
        <dbReference type="HAMAP-Rule" id="MF_01865"/>
    </source>
</evidence>
<dbReference type="InterPro" id="IPR007197">
    <property type="entry name" value="rSAM"/>
</dbReference>
<feature type="binding site" evidence="8">
    <location>
        <position position="89"/>
    </location>
    <ligand>
        <name>[4Fe-4S] cluster</name>
        <dbReference type="ChEBI" id="CHEBI:49883"/>
        <label>1</label>
    </ligand>
</feature>
<dbReference type="InterPro" id="IPR023404">
    <property type="entry name" value="rSAM_horseshoe"/>
</dbReference>
<dbReference type="AlphaFoldDB" id="A0A5C1QSE9"/>
<dbReference type="NCBIfam" id="TIGR00089">
    <property type="entry name" value="MiaB/RimO family radical SAM methylthiotransferase"/>
    <property type="match status" value="1"/>
</dbReference>
<keyword evidence="11" id="KW-0687">Ribonucleoprotein</keyword>
<dbReference type="PANTHER" id="PTHR43837:SF1">
    <property type="entry name" value="RIBOSOMAL PROTEIN US12 METHYLTHIOTRANSFERASE RIMO"/>
    <property type="match status" value="1"/>
</dbReference>
<evidence type="ECO:0000256" key="4">
    <source>
        <dbReference type="ARBA" id="ARBA00022691"/>
    </source>
</evidence>
<reference evidence="11 12" key="1">
    <citation type="submission" date="2019-02" db="EMBL/GenBank/DDBJ databases">
        <title>Complete Genome Sequence and Methylome Analysis of free living Spirochaetas.</title>
        <authorList>
            <person name="Fomenkov A."/>
            <person name="Dubinina G."/>
            <person name="Leshcheva N."/>
            <person name="Mikheeva N."/>
            <person name="Grabovich M."/>
            <person name="Vincze T."/>
            <person name="Roberts R.J."/>
        </authorList>
    </citation>
    <scope>NUCLEOTIDE SEQUENCE [LARGE SCALE GENOMIC DNA]</scope>
    <source>
        <strain evidence="11 12">K2</strain>
    </source>
</reference>
<gene>
    <name evidence="8 11" type="primary">rimO</name>
    <name evidence="11" type="ORF">EXM22_10840</name>
</gene>
<dbReference type="SFLD" id="SFLDS00029">
    <property type="entry name" value="Radical_SAM"/>
    <property type="match status" value="1"/>
</dbReference>
<keyword evidence="1 8" id="KW-0004">4Fe-4S</keyword>
<evidence type="ECO:0000259" key="10">
    <source>
        <dbReference type="PROSITE" id="PS51918"/>
    </source>
</evidence>
<keyword evidence="7 8" id="KW-0411">Iron-sulfur</keyword>
<comment type="cofactor">
    <cofactor evidence="8">
        <name>[4Fe-4S] cluster</name>
        <dbReference type="ChEBI" id="CHEBI:49883"/>
    </cofactor>
    <text evidence="8">Binds 2 [4Fe-4S] clusters. One cluster is coordinated with 3 cysteines and an exchangeable S-adenosyl-L-methionine.</text>
</comment>
<keyword evidence="12" id="KW-1185">Reference proteome</keyword>
<comment type="catalytic activity">
    <reaction evidence="8">
        <text>L-aspartate(89)-[ribosomal protein uS12]-hydrogen + (sulfur carrier)-SH + AH2 + 2 S-adenosyl-L-methionine = 3-methylsulfanyl-L-aspartate(89)-[ribosomal protein uS12]-hydrogen + (sulfur carrier)-H + 5'-deoxyadenosine + L-methionine + A + S-adenosyl-L-homocysteine + 2 H(+)</text>
        <dbReference type="Rhea" id="RHEA:37087"/>
        <dbReference type="Rhea" id="RHEA-COMP:10460"/>
        <dbReference type="Rhea" id="RHEA-COMP:10461"/>
        <dbReference type="Rhea" id="RHEA-COMP:14737"/>
        <dbReference type="Rhea" id="RHEA-COMP:14739"/>
        <dbReference type="ChEBI" id="CHEBI:13193"/>
        <dbReference type="ChEBI" id="CHEBI:15378"/>
        <dbReference type="ChEBI" id="CHEBI:17319"/>
        <dbReference type="ChEBI" id="CHEBI:17499"/>
        <dbReference type="ChEBI" id="CHEBI:29917"/>
        <dbReference type="ChEBI" id="CHEBI:29961"/>
        <dbReference type="ChEBI" id="CHEBI:57844"/>
        <dbReference type="ChEBI" id="CHEBI:57856"/>
        <dbReference type="ChEBI" id="CHEBI:59789"/>
        <dbReference type="ChEBI" id="CHEBI:64428"/>
        <dbReference type="ChEBI" id="CHEBI:73599"/>
        <dbReference type="EC" id="2.8.4.4"/>
    </reaction>
</comment>
<keyword evidence="5 8" id="KW-0479">Metal-binding</keyword>
<dbReference type="Gene3D" id="2.40.50.140">
    <property type="entry name" value="Nucleic acid-binding proteins"/>
    <property type="match status" value="1"/>
</dbReference>
<dbReference type="InterPro" id="IPR038135">
    <property type="entry name" value="Methylthiotransferase_N_sf"/>
</dbReference>
<dbReference type="Gene3D" id="3.40.50.12160">
    <property type="entry name" value="Methylthiotransferase, N-terminal domain"/>
    <property type="match status" value="1"/>
</dbReference>
<dbReference type="GO" id="GO:0103039">
    <property type="term" value="F:protein methylthiotransferase activity"/>
    <property type="evidence" value="ECO:0007669"/>
    <property type="project" value="UniProtKB-EC"/>
</dbReference>
<dbReference type="Pfam" id="PF18693">
    <property type="entry name" value="TRAM_2"/>
    <property type="match status" value="1"/>
</dbReference>
<dbReference type="EMBL" id="CP036150">
    <property type="protein sequence ID" value="QEN09910.1"/>
    <property type="molecule type" value="Genomic_DNA"/>
</dbReference>
<dbReference type="InterPro" id="IPR005840">
    <property type="entry name" value="Ribosomal_uS12_MeSTrfase_RimO"/>
</dbReference>
<dbReference type="InterPro" id="IPR013848">
    <property type="entry name" value="Methylthiotransferase_N"/>
</dbReference>
<dbReference type="Pfam" id="PF04055">
    <property type="entry name" value="Radical_SAM"/>
    <property type="match status" value="1"/>
</dbReference>
<evidence type="ECO:0000256" key="1">
    <source>
        <dbReference type="ARBA" id="ARBA00022485"/>
    </source>
</evidence>
<dbReference type="SFLD" id="SFLDF00274">
    <property type="entry name" value="ribosomal_protein_S12_methylth"/>
    <property type="match status" value="1"/>
</dbReference>
<dbReference type="InterPro" id="IPR058240">
    <property type="entry name" value="rSAM_sf"/>
</dbReference>
<evidence type="ECO:0000256" key="6">
    <source>
        <dbReference type="ARBA" id="ARBA00023004"/>
    </source>
</evidence>
<protein>
    <recommendedName>
        <fullName evidence="8">Ribosomal protein uS12 methylthiotransferase RimO</fullName>
        <shortName evidence="8">uS12 MTTase</shortName>
        <shortName evidence="8">uS12 methylthiotransferase</shortName>
        <ecNumber evidence="8">2.8.4.4</ecNumber>
    </recommendedName>
    <alternativeName>
        <fullName evidence="8">Ribosomal protein uS12 (aspartate-C(3))-methylthiotransferase</fullName>
    </alternativeName>
    <alternativeName>
        <fullName evidence="8">Ribosome maturation factor RimO</fullName>
    </alternativeName>
</protein>
<accession>A0A5C1QSE9</accession>
<proteinExistence type="inferred from homology"/>
<dbReference type="SFLD" id="SFLDG01082">
    <property type="entry name" value="B12-binding_domain_containing"/>
    <property type="match status" value="1"/>
</dbReference>
<name>A0A5C1QSE9_9SPIO</name>
<sequence>MENTTSSSSLSSKTFYVENLGCSKNQVDAETIIAALKAAGWEYCDSPDRAELLIVNTCGFIQSAKEESIQTIFDYRKAFPDRKVLAAGCFAQRYNDELLKMIPELDGVFGNRAPAKIAGMVQGVLSGDKPVYMPEADLSGPKREDFFNFKGSAFVKISEGCNNRCKFCAIPLIKGDLQSRDMEDVLEEIKDLLNKGIFEINLVAQDLANYGLDKGKRQLKDLLEAISSMRGNFWLRLLYIHPDHFPMEILPIMKSDPRILPYFDIPFQHGDKRVLAKMGRKGDRESYLNLINTLRSEFPQGVIRSSIMTGFPGESKESFAELKRFMEEARLDWVGFFLYSREEGTEAYNYRGSLATKLSAGKSSRQKSELEDLQQIITEEQMDRFVGQELTLIVEEKVEGESLYLSRSHFQAPEVDGLVVLRAQGLDAGNVVRARIIKRNGVDLEAVLADLPENGS</sequence>
<feature type="domain" description="Radical SAM core" evidence="10">
    <location>
        <begin position="147"/>
        <end position="380"/>
    </location>
</feature>
<dbReference type="SFLD" id="SFLDG01061">
    <property type="entry name" value="methylthiotransferase"/>
    <property type="match status" value="1"/>
</dbReference>
<evidence type="ECO:0000259" key="9">
    <source>
        <dbReference type="PROSITE" id="PS51449"/>
    </source>
</evidence>
<dbReference type="OrthoDB" id="9805215at2"/>
<dbReference type="Proteomes" id="UP000324209">
    <property type="component" value="Chromosome"/>
</dbReference>
<evidence type="ECO:0000256" key="7">
    <source>
        <dbReference type="ARBA" id="ARBA00023014"/>
    </source>
</evidence>
<keyword evidence="3 8" id="KW-0808">Transferase</keyword>
<dbReference type="InterPro" id="IPR005839">
    <property type="entry name" value="Methylthiotransferase"/>
</dbReference>
<feature type="domain" description="MTTase N-terminal" evidence="9">
    <location>
        <begin position="13"/>
        <end position="126"/>
    </location>
</feature>
<feature type="binding site" evidence="8">
    <location>
        <position position="168"/>
    </location>
    <ligand>
        <name>[4Fe-4S] cluster</name>
        <dbReference type="ChEBI" id="CHEBI:49883"/>
        <label>2</label>
        <note>4Fe-4S-S-AdoMet</note>
    </ligand>
</feature>
<dbReference type="SMART" id="SM00729">
    <property type="entry name" value="Elp3"/>
    <property type="match status" value="1"/>
</dbReference>
<dbReference type="InterPro" id="IPR002792">
    <property type="entry name" value="TRAM_dom"/>
</dbReference>